<feature type="compositionally biased region" description="Basic and acidic residues" evidence="2">
    <location>
        <begin position="830"/>
        <end position="844"/>
    </location>
</feature>
<dbReference type="HOGENOM" id="CLU_297911_0_0_1"/>
<feature type="region of interest" description="Disordered" evidence="2">
    <location>
        <begin position="823"/>
        <end position="861"/>
    </location>
</feature>
<dbReference type="EMBL" id="KN839847">
    <property type="protein sequence ID" value="KIJ64166.1"/>
    <property type="molecule type" value="Genomic_DNA"/>
</dbReference>
<keyword evidence="4" id="KW-1185">Reference proteome</keyword>
<sequence length="968" mass="103717">MAEYSMQPSPSQSFIPVVTPRPSRSSISNAFPTSQVSLGSQPRRTSESSTQASPASTSVSLGPQTPVSSIPTFRSFRNLLPFGPGKTSNPPAASPANIPKSSFVNFGSLRRSITNERKASATYNHRDESEVSPVIAIARSSETFEEEMMAHKRSRDLVRSTSDFSPSSRASSTVTEERYVLPAPSPGPPLGADLSTIIEAENSGISKHIPCPEDTTHSDSDGGSPVSPFRLEQNDRSRLPSPDSREESVFELSTSKLTAEVMDALMVKDATTASDWLQGVNGVVVEESTDDPPKSSRGVRVANCRGEKDPDATFDFGALDPDLAELLSPNRVNGKSPFSTPVGSLLPTRAHSRSPSHPLAPSSRGPADSDGISPHTSPRLGNIIPPSPASRAVAQSSPTRRTVSLSRANLARAPASSLPRLMRSVTNAPPSGRSSPEEPSTSPGLRGPPKKRHQPPSPLSSHAHSSQTGSHKSPRGSADLPTRRPGSSRLATPNRHVSSCTPINCRIADAPTTFPPPDSDSASPVSQLSSRTASDHRRQPHSRPSLDFGGPLEVNKRRRAHLFYNRKRSMSVEETRLSPTSASSGASLVRPSSSLSNRPPAMEWLGPRTVKAFAAAGLLDGDRDNAPTAGTGRYASLRAGSEREERYVPSRTAFSEAPSSSSWGRGGSVSRGMTPSESGVTWAGSPTFSAPRTTFSGGSTAPTSISVSSSAQQATIQLMREKHDLETEALLSALSDSQRTTKTLREENLQLHDRIRELEDQLDVMRDQIHRLASGVPPPRPPQATFLKSMLDRTITPPAPLVVSRRPTMQRSLSHVHATITAKSSLDLNPQRHVESSSHIDPLPRTRQRRASTTSSVFPNLPSNMSMLMLEETMHDRAAALSTASVSPPSPTLGLPRRSSSIKRGHNHQTSISSAGNISPMTANFSMTEIPGSPNSLQLRPEHELHLGDMASLSLYAMSDEEGQSYDP</sequence>
<reference evidence="3 4" key="1">
    <citation type="submission" date="2014-04" db="EMBL/GenBank/DDBJ databases">
        <title>Evolutionary Origins and Diversification of the Mycorrhizal Mutualists.</title>
        <authorList>
            <consortium name="DOE Joint Genome Institute"/>
            <consortium name="Mycorrhizal Genomics Consortium"/>
            <person name="Kohler A."/>
            <person name="Kuo A."/>
            <person name="Nagy L.G."/>
            <person name="Floudas D."/>
            <person name="Copeland A."/>
            <person name="Barry K.W."/>
            <person name="Cichocki N."/>
            <person name="Veneault-Fourrey C."/>
            <person name="LaButti K."/>
            <person name="Lindquist E.A."/>
            <person name="Lipzen A."/>
            <person name="Lundell T."/>
            <person name="Morin E."/>
            <person name="Murat C."/>
            <person name="Riley R."/>
            <person name="Ohm R."/>
            <person name="Sun H."/>
            <person name="Tunlid A."/>
            <person name="Henrissat B."/>
            <person name="Grigoriev I.V."/>
            <person name="Hibbett D.S."/>
            <person name="Martin F."/>
        </authorList>
    </citation>
    <scope>NUCLEOTIDE SEQUENCE [LARGE SCALE GENOMIC DNA]</scope>
    <source>
        <strain evidence="3 4">MD-312</strain>
    </source>
</reference>
<keyword evidence="1" id="KW-0175">Coiled coil</keyword>
<feature type="compositionally biased region" description="Low complexity" evidence="2">
    <location>
        <begin position="699"/>
        <end position="708"/>
    </location>
</feature>
<feature type="region of interest" description="Disordered" evidence="2">
    <location>
        <begin position="146"/>
        <end position="250"/>
    </location>
</feature>
<feature type="region of interest" description="Disordered" evidence="2">
    <location>
        <begin position="1"/>
        <end position="67"/>
    </location>
</feature>
<feature type="compositionally biased region" description="Polar residues" evidence="2">
    <location>
        <begin position="330"/>
        <end position="342"/>
    </location>
</feature>
<feature type="compositionally biased region" description="Low complexity" evidence="2">
    <location>
        <begin position="88"/>
        <end position="101"/>
    </location>
</feature>
<name>A0A0C9WET0_9AGAM</name>
<feature type="compositionally biased region" description="Basic and acidic residues" evidence="2">
    <location>
        <begin position="232"/>
        <end position="248"/>
    </location>
</feature>
<feature type="compositionally biased region" description="Polar residues" evidence="2">
    <location>
        <begin position="673"/>
        <end position="698"/>
    </location>
</feature>
<organism evidence="3 4">
    <name type="scientific">Hydnomerulius pinastri MD-312</name>
    <dbReference type="NCBI Taxonomy" id="994086"/>
    <lineage>
        <taxon>Eukaryota</taxon>
        <taxon>Fungi</taxon>
        <taxon>Dikarya</taxon>
        <taxon>Basidiomycota</taxon>
        <taxon>Agaricomycotina</taxon>
        <taxon>Agaricomycetes</taxon>
        <taxon>Agaricomycetidae</taxon>
        <taxon>Boletales</taxon>
        <taxon>Boletales incertae sedis</taxon>
        <taxon>Leucogyrophana</taxon>
    </lineage>
</organism>
<evidence type="ECO:0000256" key="1">
    <source>
        <dbReference type="SAM" id="Coils"/>
    </source>
</evidence>
<feature type="region of interest" description="Disordered" evidence="2">
    <location>
        <begin position="81"/>
        <end position="101"/>
    </location>
</feature>
<feature type="compositionally biased region" description="Polar residues" evidence="2">
    <location>
        <begin position="577"/>
        <end position="597"/>
    </location>
</feature>
<proteinExistence type="predicted"/>
<feature type="region of interest" description="Disordered" evidence="2">
    <location>
        <begin position="880"/>
        <end position="939"/>
    </location>
</feature>
<evidence type="ECO:0000313" key="4">
    <source>
        <dbReference type="Proteomes" id="UP000053820"/>
    </source>
</evidence>
<feature type="compositionally biased region" description="Polar residues" evidence="2">
    <location>
        <begin position="159"/>
        <end position="174"/>
    </location>
</feature>
<feature type="compositionally biased region" description="Low complexity" evidence="2">
    <location>
        <begin position="429"/>
        <end position="444"/>
    </location>
</feature>
<dbReference type="AlphaFoldDB" id="A0A0C9WET0"/>
<dbReference type="Proteomes" id="UP000053820">
    <property type="component" value="Unassembled WGS sequence"/>
</dbReference>
<protein>
    <submittedName>
        <fullName evidence="3">Uncharacterized protein</fullName>
    </submittedName>
</protein>
<feature type="region of interest" description="Disordered" evidence="2">
    <location>
        <begin position="621"/>
        <end position="708"/>
    </location>
</feature>
<feature type="region of interest" description="Disordered" evidence="2">
    <location>
        <begin position="574"/>
        <end position="602"/>
    </location>
</feature>
<evidence type="ECO:0000313" key="3">
    <source>
        <dbReference type="EMBL" id="KIJ64166.1"/>
    </source>
</evidence>
<feature type="coiled-coil region" evidence="1">
    <location>
        <begin position="741"/>
        <end position="775"/>
    </location>
</feature>
<dbReference type="OrthoDB" id="3216045at2759"/>
<feature type="compositionally biased region" description="Polar residues" evidence="2">
    <location>
        <begin position="908"/>
        <end position="938"/>
    </location>
</feature>
<feature type="compositionally biased region" description="Polar residues" evidence="2">
    <location>
        <begin position="1"/>
        <end position="14"/>
    </location>
</feature>
<feature type="region of interest" description="Disordered" evidence="2">
    <location>
        <begin position="284"/>
        <end position="552"/>
    </location>
</feature>
<feature type="compositionally biased region" description="Polar residues" evidence="2">
    <location>
        <begin position="22"/>
        <end position="67"/>
    </location>
</feature>
<feature type="compositionally biased region" description="Polar residues" evidence="2">
    <location>
        <begin position="489"/>
        <end position="502"/>
    </location>
</feature>
<accession>A0A0C9WET0</accession>
<gene>
    <name evidence="3" type="ORF">HYDPIDRAFT_112097</name>
</gene>
<feature type="compositionally biased region" description="Polar residues" evidence="2">
    <location>
        <begin position="393"/>
        <end position="407"/>
    </location>
</feature>
<feature type="compositionally biased region" description="Basic and acidic residues" evidence="2">
    <location>
        <begin position="210"/>
        <end position="220"/>
    </location>
</feature>
<evidence type="ECO:0000256" key="2">
    <source>
        <dbReference type="SAM" id="MobiDB-lite"/>
    </source>
</evidence>